<name>A0A1B8SU57_PRORE</name>
<dbReference type="Pfam" id="PF13350">
    <property type="entry name" value="Y_phosphatase3"/>
    <property type="match status" value="1"/>
</dbReference>
<gene>
    <name evidence="2" type="ORF">GHA_02723</name>
    <name evidence="3" type="ORF">QDQ51_11780</name>
</gene>
<evidence type="ECO:0000313" key="4">
    <source>
        <dbReference type="Proteomes" id="UP001162044"/>
    </source>
</evidence>
<evidence type="ECO:0000313" key="3">
    <source>
        <dbReference type="EMBL" id="MDH2306090.1"/>
    </source>
</evidence>
<protein>
    <submittedName>
        <fullName evidence="2">Protein tyrosine/serine phosphatase</fullName>
    </submittedName>
    <submittedName>
        <fullName evidence="3">Tyrosine-protein phosphatase</fullName>
        <ecNumber evidence="3">3.1.3.48</ecNumber>
    </submittedName>
</protein>
<dbReference type="PANTHER" id="PTHR31126:SF1">
    <property type="entry name" value="TYROSINE SPECIFIC PROTEIN PHOSPHATASES DOMAIN-CONTAINING PROTEIN"/>
    <property type="match status" value="1"/>
</dbReference>
<dbReference type="EC" id="3.1.3.48" evidence="3"/>
<proteinExistence type="inferred from homology"/>
<reference evidence="3" key="3">
    <citation type="submission" date="2023-10" db="EMBL/GenBank/DDBJ databases">
        <title>Analysis of Resistance Genes of Carbapenem-resistant Providencia rettgeri.</title>
        <authorList>
            <person name="Liu M."/>
        </authorList>
    </citation>
    <scope>NUCLEOTIDE SEQUENCE</scope>
    <source>
        <strain evidence="3">QITACRE101</strain>
    </source>
</reference>
<dbReference type="Proteomes" id="UP001162044">
    <property type="component" value="Unassembled WGS sequence"/>
</dbReference>
<accession>A0A1B8SU57</accession>
<dbReference type="Gene3D" id="3.90.190.10">
    <property type="entry name" value="Protein tyrosine phosphatase superfamily"/>
    <property type="match status" value="1"/>
</dbReference>
<evidence type="ECO:0000256" key="1">
    <source>
        <dbReference type="ARBA" id="ARBA00009580"/>
    </source>
</evidence>
<dbReference type="EMBL" id="CAHPSF010000007">
    <property type="protein sequence ID" value="CAB5701810.1"/>
    <property type="molecule type" value="Genomic_DNA"/>
</dbReference>
<dbReference type="InterPro" id="IPR029021">
    <property type="entry name" value="Prot-tyrosine_phosphatase-like"/>
</dbReference>
<keyword evidence="3" id="KW-0378">Hydrolase</keyword>
<organism evidence="3 4">
    <name type="scientific">Providencia rettgeri</name>
    <dbReference type="NCBI Taxonomy" id="587"/>
    <lineage>
        <taxon>Bacteria</taxon>
        <taxon>Pseudomonadati</taxon>
        <taxon>Pseudomonadota</taxon>
        <taxon>Gammaproteobacteria</taxon>
        <taxon>Enterobacterales</taxon>
        <taxon>Morganellaceae</taxon>
        <taxon>Providencia</taxon>
    </lineage>
</organism>
<dbReference type="InterPro" id="IPR026893">
    <property type="entry name" value="Tyr/Ser_Pase_IphP-type"/>
</dbReference>
<dbReference type="GeneID" id="93674679"/>
<dbReference type="SUPFAM" id="SSF52799">
    <property type="entry name" value="(Phosphotyrosine protein) phosphatases II"/>
    <property type="match status" value="1"/>
</dbReference>
<evidence type="ECO:0000313" key="2">
    <source>
        <dbReference type="EMBL" id="CAB5701810.1"/>
    </source>
</evidence>
<reference evidence="3" key="2">
    <citation type="submission" date="2023-04" db="EMBL/GenBank/DDBJ databases">
        <authorList>
            <person name="Li W."/>
        </authorList>
    </citation>
    <scope>NUCLEOTIDE SEQUENCE</scope>
    <source>
        <strain evidence="3">QITACRE101</strain>
    </source>
</reference>
<dbReference type="RefSeq" id="WP_109912665.1">
    <property type="nucleotide sequence ID" value="NZ_ABDWLN020000023.1"/>
</dbReference>
<dbReference type="Proteomes" id="UP000834611">
    <property type="component" value="Unassembled WGS sequence"/>
</dbReference>
<dbReference type="AlphaFoldDB" id="A0A1B8SU57"/>
<comment type="similarity">
    <text evidence="1">Belongs to the protein-tyrosine phosphatase family.</text>
</comment>
<dbReference type="OrthoDB" id="1188001at2"/>
<dbReference type="PANTHER" id="PTHR31126">
    <property type="entry name" value="TYROSINE-PROTEIN PHOSPHATASE"/>
    <property type="match status" value="1"/>
</dbReference>
<sequence length="347" mass="39869">MEIEVNRVNESTLEIKFSEIPSSPLALYWTDKPDTQVYPENFITDKLENTITVQDPLNAKQRIYFILQNANGRKLFAERTLPIEGLNNFRDFGGYTTTDGKQVKWGMLYRSNHLFNLNEQAVNYISHLGINSIIDYRTQNEINKSPNCHVGEKKTYHLDATAQTAELAAQFAASPDNEDKALIESVIQHIPKEMINGDGLQILEQYRQFVVSDKSKSAFKQMIEVLLDSHNAPNIQHCRGGKDRTGYGALLVLSMLGVPKETIVQDYMLTHFNRLERNEIKMAGYRKITQDKNVLDYLLSLIDTQESFIIEVFNTMEEISGSVENYIKNELKFTNNDIKQLREIYLV</sequence>
<comment type="caution">
    <text evidence="3">The sequence shown here is derived from an EMBL/GenBank/DDBJ whole genome shotgun (WGS) entry which is preliminary data.</text>
</comment>
<reference evidence="2" key="1">
    <citation type="submission" date="2020-05" db="EMBL/GenBank/DDBJ databases">
        <authorList>
            <person name="Delgado-Blas J."/>
        </authorList>
    </citation>
    <scope>NUCLEOTIDE SEQUENCE</scope>
    <source>
        <strain evidence="2">BB1453</strain>
    </source>
</reference>
<dbReference type="EMBL" id="JARVQW010000005">
    <property type="protein sequence ID" value="MDH2306090.1"/>
    <property type="molecule type" value="Genomic_DNA"/>
</dbReference>
<dbReference type="GO" id="GO:0004725">
    <property type="term" value="F:protein tyrosine phosphatase activity"/>
    <property type="evidence" value="ECO:0007669"/>
    <property type="project" value="UniProtKB-EC"/>
</dbReference>